<evidence type="ECO:0000256" key="1">
    <source>
        <dbReference type="ARBA" id="ARBA00022670"/>
    </source>
</evidence>
<dbReference type="FunFam" id="2.40.10.10:FF:000010">
    <property type="entry name" value="Kallikrein related peptidase 11"/>
    <property type="match status" value="1"/>
</dbReference>
<dbReference type="InterPro" id="IPR009003">
    <property type="entry name" value="Peptidase_S1_PA"/>
</dbReference>
<organism evidence="5 6">
    <name type="scientific">Sarcoptes scabiei</name>
    <name type="common">Itch mite</name>
    <name type="synonym">Acarus scabiei</name>
    <dbReference type="NCBI Taxonomy" id="52283"/>
    <lineage>
        <taxon>Eukaryota</taxon>
        <taxon>Metazoa</taxon>
        <taxon>Ecdysozoa</taxon>
        <taxon>Arthropoda</taxon>
        <taxon>Chelicerata</taxon>
        <taxon>Arachnida</taxon>
        <taxon>Acari</taxon>
        <taxon>Acariformes</taxon>
        <taxon>Sarcoptiformes</taxon>
        <taxon>Astigmata</taxon>
        <taxon>Psoroptidia</taxon>
        <taxon>Sarcoptoidea</taxon>
        <taxon>Sarcoptidae</taxon>
        <taxon>Sarcoptinae</taxon>
        <taxon>Sarcoptes</taxon>
    </lineage>
</organism>
<keyword evidence="1 5" id="KW-0645">Protease</keyword>
<comment type="caution">
    <text evidence="5">The sequence shown here is derived from an EMBL/GenBank/DDBJ whole genome shotgun (WGS) entry which is preliminary data.</text>
</comment>
<dbReference type="Proteomes" id="UP000616769">
    <property type="component" value="Unassembled WGS sequence"/>
</dbReference>
<keyword evidence="3" id="KW-0720">Serine protease</keyword>
<evidence type="ECO:0000313" key="5">
    <source>
        <dbReference type="EMBL" id="KPM04365.1"/>
    </source>
</evidence>
<dbReference type="InterPro" id="IPR050430">
    <property type="entry name" value="Peptidase_S1"/>
</dbReference>
<sequence length="201" mass="22547">MKTVFLILFLLNSYSILPELLTIYYGSSNRKCGGRSVKVKDIFNHGMYHSRIYLFDISLIKTEKPLILDQNASAITLSAEPDVRPGLKVTVSGWGLLREDADFFPEDLRVADIPVVTRDECKVAYHDEPEYKITEQMFCAGDLVRGNLDSCRGDSGGPAVLNGVQVGIVSWGNKCGDRKHPGVYTLVSFFLQWIKNILRNN</sequence>
<dbReference type="AlphaFoldDB" id="A0A132A1B4"/>
<gene>
    <name evidence="5" type="ORF">QR98_0028090</name>
</gene>
<dbReference type="PROSITE" id="PS50240">
    <property type="entry name" value="TRYPSIN_DOM"/>
    <property type="match status" value="1"/>
</dbReference>
<dbReference type="SUPFAM" id="SSF50494">
    <property type="entry name" value="Trypsin-like serine proteases"/>
    <property type="match status" value="1"/>
</dbReference>
<keyword evidence="2" id="KW-0378">Hydrolase</keyword>
<evidence type="ECO:0000256" key="2">
    <source>
        <dbReference type="ARBA" id="ARBA00022801"/>
    </source>
</evidence>
<evidence type="ECO:0000313" key="6">
    <source>
        <dbReference type="Proteomes" id="UP000616769"/>
    </source>
</evidence>
<reference evidence="5 6" key="1">
    <citation type="journal article" date="2015" name="Parasit. Vectors">
        <title>Draft genome of the scabies mite.</title>
        <authorList>
            <person name="Rider S.D.Jr."/>
            <person name="Morgan M.S."/>
            <person name="Arlian L.G."/>
        </authorList>
    </citation>
    <scope>NUCLEOTIDE SEQUENCE [LARGE SCALE GENOMIC DNA]</scope>
    <source>
        <strain evidence="5">Arlian Lab</strain>
    </source>
</reference>
<dbReference type="OrthoDB" id="93664at2759"/>
<dbReference type="GO" id="GO:0006508">
    <property type="term" value="P:proteolysis"/>
    <property type="evidence" value="ECO:0007669"/>
    <property type="project" value="UniProtKB-KW"/>
</dbReference>
<protein>
    <submittedName>
        <fullName evidence="5">Sar s 3 allergen (Serine protease-like protein 3)</fullName>
    </submittedName>
</protein>
<evidence type="ECO:0000256" key="3">
    <source>
        <dbReference type="ARBA" id="ARBA00022825"/>
    </source>
</evidence>
<dbReference type="VEuPathDB" id="VectorBase:SSCA005745"/>
<dbReference type="CDD" id="cd00190">
    <property type="entry name" value="Tryp_SPc"/>
    <property type="match status" value="1"/>
</dbReference>
<evidence type="ECO:0000256" key="4">
    <source>
        <dbReference type="ARBA" id="ARBA00023157"/>
    </source>
</evidence>
<dbReference type="InterPro" id="IPR043504">
    <property type="entry name" value="Peptidase_S1_PA_chymotrypsin"/>
</dbReference>
<dbReference type="Gene3D" id="2.40.10.10">
    <property type="entry name" value="Trypsin-like serine proteases"/>
    <property type="match status" value="2"/>
</dbReference>
<dbReference type="SMART" id="SM00020">
    <property type="entry name" value="Tryp_SPc"/>
    <property type="match status" value="1"/>
</dbReference>
<dbReference type="InterPro" id="IPR001254">
    <property type="entry name" value="Trypsin_dom"/>
</dbReference>
<accession>A0A132A1B4</accession>
<dbReference type="EMBL" id="JXLN01008502">
    <property type="protein sequence ID" value="KPM04365.1"/>
    <property type="molecule type" value="Genomic_DNA"/>
</dbReference>
<keyword evidence="4" id="KW-1015">Disulfide bond</keyword>
<dbReference type="PANTHER" id="PTHR24276:SF98">
    <property type="entry name" value="FI18310P1-RELATED"/>
    <property type="match status" value="1"/>
</dbReference>
<name>A0A132A1B4_SARSC</name>
<proteinExistence type="predicted"/>
<dbReference type="Pfam" id="PF00089">
    <property type="entry name" value="Trypsin"/>
    <property type="match status" value="1"/>
</dbReference>
<dbReference type="GO" id="GO:0004252">
    <property type="term" value="F:serine-type endopeptidase activity"/>
    <property type="evidence" value="ECO:0007669"/>
    <property type="project" value="InterPro"/>
</dbReference>
<dbReference type="PANTHER" id="PTHR24276">
    <property type="entry name" value="POLYSERASE-RELATED"/>
    <property type="match status" value="1"/>
</dbReference>